<comment type="similarity">
    <text evidence="5 12">Belongs to the acyl-CoA oxidase family.</text>
</comment>
<evidence type="ECO:0000259" key="15">
    <source>
        <dbReference type="Pfam" id="PF01756"/>
    </source>
</evidence>
<keyword evidence="7 12" id="KW-0274">FAD</keyword>
<evidence type="ECO:0000259" key="16">
    <source>
        <dbReference type="Pfam" id="PF02770"/>
    </source>
</evidence>
<name>A0A9W8AB93_9FUNG</name>
<keyword evidence="11" id="KW-0576">Peroxisome</keyword>
<dbReference type="Proteomes" id="UP001150569">
    <property type="component" value="Unassembled WGS sequence"/>
</dbReference>
<dbReference type="FunFam" id="1.20.140.10:FF:000007">
    <property type="entry name" value="Acyl-coenzyme A oxidase"/>
    <property type="match status" value="1"/>
</dbReference>
<dbReference type="InterPro" id="IPR055060">
    <property type="entry name" value="ACOX_C_alpha1"/>
</dbReference>
<comment type="pathway">
    <text evidence="4">Lipid metabolism; peroxisomal fatty acid beta-oxidation.</text>
</comment>
<dbReference type="GO" id="GO:0033540">
    <property type="term" value="P:fatty acid beta-oxidation using acyl-CoA oxidase"/>
    <property type="evidence" value="ECO:0007669"/>
    <property type="project" value="TreeGrafter"/>
</dbReference>
<feature type="binding site" evidence="14">
    <location>
        <position position="157"/>
    </location>
    <ligand>
        <name>FAD</name>
        <dbReference type="ChEBI" id="CHEBI:57692"/>
    </ligand>
</feature>
<dbReference type="InterPro" id="IPR012258">
    <property type="entry name" value="Acyl-CoA_oxidase"/>
</dbReference>
<dbReference type="Pfam" id="PF02770">
    <property type="entry name" value="Acyl-CoA_dh_M"/>
    <property type="match status" value="1"/>
</dbReference>
<comment type="cofactor">
    <cofactor evidence="2">
        <name>FAD</name>
        <dbReference type="ChEBI" id="CHEBI:57692"/>
    </cofactor>
</comment>
<feature type="domain" description="Acyl-CoA oxidase C-alpha1" evidence="17">
    <location>
        <begin position="300"/>
        <end position="449"/>
    </location>
</feature>
<comment type="subcellular location">
    <subcellularLocation>
        <location evidence="3">Peroxisome</location>
    </subcellularLocation>
</comment>
<evidence type="ECO:0000313" key="18">
    <source>
        <dbReference type="EMBL" id="KAJ1927399.1"/>
    </source>
</evidence>
<organism evidence="18 19">
    <name type="scientific">Tieghemiomyces parasiticus</name>
    <dbReference type="NCBI Taxonomy" id="78921"/>
    <lineage>
        <taxon>Eukaryota</taxon>
        <taxon>Fungi</taxon>
        <taxon>Fungi incertae sedis</taxon>
        <taxon>Zoopagomycota</taxon>
        <taxon>Kickxellomycotina</taxon>
        <taxon>Dimargaritomycetes</taxon>
        <taxon>Dimargaritales</taxon>
        <taxon>Dimargaritaceae</taxon>
        <taxon>Tieghemiomyces</taxon>
    </lineage>
</organism>
<evidence type="ECO:0000256" key="12">
    <source>
        <dbReference type="PIRNR" id="PIRNR000168"/>
    </source>
</evidence>
<comment type="caution">
    <text evidence="18">The sequence shown here is derived from an EMBL/GenBank/DDBJ whole genome shotgun (WGS) entry which is preliminary data.</text>
</comment>
<keyword evidence="8" id="KW-0276">Fatty acid metabolism</keyword>
<evidence type="ECO:0000256" key="13">
    <source>
        <dbReference type="PIRSR" id="PIRSR000168-1"/>
    </source>
</evidence>
<dbReference type="GO" id="GO:0003997">
    <property type="term" value="F:acyl-CoA oxidase activity"/>
    <property type="evidence" value="ECO:0007669"/>
    <property type="project" value="UniProtKB-EC"/>
</dbReference>
<feature type="domain" description="Acyl-CoA oxidase C-terminal" evidence="15">
    <location>
        <begin position="479"/>
        <end position="622"/>
    </location>
</feature>
<dbReference type="Pfam" id="PF22924">
    <property type="entry name" value="ACOX_C_alpha1"/>
    <property type="match status" value="1"/>
</dbReference>
<sequence length="651" mass="72348">MTKVPLQEFNQRPSASAYSVTAEQRPKATFDPDALNAVLEPDNRENRRRLKQFMVDHYELYAPRYDIPLAEERDLAFRRLRAIGQAGFISVLDFERNPLNIFAAHEIVGIIDGGTATKMTVNYNLFGGTLIKLGTERHRYLIPEVDTLDSTGCFGLTELGYGNNAIEMETTAVYDAQTQEFVIHSPTTKSQKFWITNGAIHAKYCIVFAQTNVNGQEEGIHAFLVPIRYQDGSVYPGVTIRDMGRKQDLDGVDNALLAFDHVRVPRVNLLNRHSDVAPNGQFTSKIAGRRNRFIRVADQLLSGRICIAAMTLAAAKVALTIALRYAATRHTVGPTGKSDAPILSYQLQQRALIPLVTRVVALNFGLNHVKRVWMNPMSDPTEVVRLTCVMKPLVTWHVERVGTICRERCGGQGYLRCSRLSSVIGFGHAGITAEGDNSVLMQKVAKELLSDVQKGCVQLARPTQTTSPATWDLDNLATFVDYQRLRLGDLVAELSGNLQRKMKAGQTLFDVWMHEESDLIQALSRAFGELVALEQFVQAVEEQQRASKGGLGEILHAMCYLFGLTLIETDLAWYLSKGYLTPAVGRTVGDRVRQSVAALAPQILHVIDAFGIPEALIGAPLAVDWERYNEYDNRGEVVVSEETKVTRASKL</sequence>
<evidence type="ECO:0000259" key="17">
    <source>
        <dbReference type="Pfam" id="PF22924"/>
    </source>
</evidence>
<evidence type="ECO:0000256" key="5">
    <source>
        <dbReference type="ARBA" id="ARBA00006288"/>
    </source>
</evidence>
<evidence type="ECO:0000256" key="1">
    <source>
        <dbReference type="ARBA" id="ARBA00001201"/>
    </source>
</evidence>
<dbReference type="InterPro" id="IPR006091">
    <property type="entry name" value="Acyl-CoA_Oxase/DH_mid-dom"/>
</dbReference>
<keyword evidence="19" id="KW-1185">Reference proteome</keyword>
<evidence type="ECO:0000256" key="11">
    <source>
        <dbReference type="ARBA" id="ARBA00023140"/>
    </source>
</evidence>
<dbReference type="GO" id="GO:0005777">
    <property type="term" value="C:peroxisome"/>
    <property type="evidence" value="ECO:0007669"/>
    <property type="project" value="UniProtKB-SubCell"/>
</dbReference>
<evidence type="ECO:0000256" key="9">
    <source>
        <dbReference type="ARBA" id="ARBA00023002"/>
    </source>
</evidence>
<comment type="catalytic activity">
    <reaction evidence="1">
        <text>a 2,3-saturated acyl-CoA + O2 = a (2E)-enoyl-CoA + H2O2</text>
        <dbReference type="Rhea" id="RHEA:38959"/>
        <dbReference type="ChEBI" id="CHEBI:15379"/>
        <dbReference type="ChEBI" id="CHEBI:16240"/>
        <dbReference type="ChEBI" id="CHEBI:58856"/>
        <dbReference type="ChEBI" id="CHEBI:65111"/>
        <dbReference type="EC" id="1.3.3.6"/>
    </reaction>
</comment>
<dbReference type="GO" id="GO:0005504">
    <property type="term" value="F:fatty acid binding"/>
    <property type="evidence" value="ECO:0007669"/>
    <property type="project" value="TreeGrafter"/>
</dbReference>
<dbReference type="FunFam" id="1.20.140.10:FF:000010">
    <property type="entry name" value="Acyl-coenzyme A oxidase"/>
    <property type="match status" value="1"/>
</dbReference>
<evidence type="ECO:0000256" key="2">
    <source>
        <dbReference type="ARBA" id="ARBA00001974"/>
    </source>
</evidence>
<dbReference type="GO" id="GO:0071949">
    <property type="term" value="F:FAD binding"/>
    <property type="evidence" value="ECO:0007669"/>
    <property type="project" value="InterPro"/>
</dbReference>
<evidence type="ECO:0000256" key="4">
    <source>
        <dbReference type="ARBA" id="ARBA00004846"/>
    </source>
</evidence>
<reference evidence="18" key="1">
    <citation type="submission" date="2022-07" db="EMBL/GenBank/DDBJ databases">
        <title>Phylogenomic reconstructions and comparative analyses of Kickxellomycotina fungi.</title>
        <authorList>
            <person name="Reynolds N.K."/>
            <person name="Stajich J.E."/>
            <person name="Barry K."/>
            <person name="Grigoriev I.V."/>
            <person name="Crous P."/>
            <person name="Smith M.E."/>
        </authorList>
    </citation>
    <scope>NUCLEOTIDE SEQUENCE</scope>
    <source>
        <strain evidence="18">RSA 861</strain>
    </source>
</reference>
<dbReference type="FunFam" id="2.40.110.10:FF:000005">
    <property type="entry name" value="Acyl-coenzyme A oxidase"/>
    <property type="match status" value="1"/>
</dbReference>
<dbReference type="PANTHER" id="PTHR10909">
    <property type="entry name" value="ELECTRON TRANSPORT OXIDOREDUCTASE"/>
    <property type="match status" value="1"/>
</dbReference>
<evidence type="ECO:0000256" key="8">
    <source>
        <dbReference type="ARBA" id="ARBA00022832"/>
    </source>
</evidence>
<dbReference type="PANTHER" id="PTHR10909:SF382">
    <property type="entry name" value="ACYL-COENZYME A OXIDASE"/>
    <property type="match status" value="1"/>
</dbReference>
<protein>
    <recommendedName>
        <fullName evidence="12">Acyl-coenzyme A oxidase</fullName>
    </recommendedName>
</protein>
<dbReference type="InterPro" id="IPR009100">
    <property type="entry name" value="AcylCoA_DH/oxidase_NM_dom_sf"/>
</dbReference>
<keyword evidence="6 12" id="KW-0285">Flavoprotein</keyword>
<keyword evidence="9" id="KW-0560">Oxidoreductase</keyword>
<dbReference type="InterPro" id="IPR002655">
    <property type="entry name" value="Acyl-CoA_oxidase_C"/>
</dbReference>
<proteinExistence type="inferred from homology"/>
<dbReference type="Gene3D" id="2.40.110.10">
    <property type="entry name" value="Butyryl-CoA Dehydrogenase, subunit A, domain 2"/>
    <property type="match status" value="1"/>
</dbReference>
<evidence type="ECO:0000256" key="14">
    <source>
        <dbReference type="PIRSR" id="PIRSR000168-2"/>
    </source>
</evidence>
<dbReference type="Gene3D" id="1.20.140.10">
    <property type="entry name" value="Butyryl-CoA Dehydrogenase, subunit A, domain 3"/>
    <property type="match status" value="2"/>
</dbReference>
<accession>A0A9W8AB93</accession>
<dbReference type="PIRSF" id="PIRSF000168">
    <property type="entry name" value="Acyl-CoA_oxidase"/>
    <property type="match status" value="1"/>
</dbReference>
<dbReference type="EMBL" id="JANBPT010000119">
    <property type="protein sequence ID" value="KAJ1927399.1"/>
    <property type="molecule type" value="Genomic_DNA"/>
</dbReference>
<keyword evidence="10" id="KW-0443">Lipid metabolism</keyword>
<evidence type="ECO:0000256" key="10">
    <source>
        <dbReference type="ARBA" id="ARBA00023098"/>
    </source>
</evidence>
<dbReference type="SUPFAM" id="SSF47203">
    <property type="entry name" value="Acyl-CoA dehydrogenase C-terminal domain-like"/>
    <property type="match status" value="2"/>
</dbReference>
<evidence type="ECO:0000256" key="3">
    <source>
        <dbReference type="ARBA" id="ARBA00004275"/>
    </source>
</evidence>
<dbReference type="InterPro" id="IPR036250">
    <property type="entry name" value="AcylCo_DH-like_C"/>
</dbReference>
<dbReference type="OrthoDB" id="538336at2759"/>
<gene>
    <name evidence="18" type="ORF">IWQ60_002949</name>
</gene>
<dbReference type="SUPFAM" id="SSF56645">
    <property type="entry name" value="Acyl-CoA dehydrogenase NM domain-like"/>
    <property type="match status" value="1"/>
</dbReference>
<evidence type="ECO:0000256" key="6">
    <source>
        <dbReference type="ARBA" id="ARBA00022630"/>
    </source>
</evidence>
<feature type="domain" description="Acyl-CoA oxidase/dehydrogenase middle" evidence="16">
    <location>
        <begin position="153"/>
        <end position="262"/>
    </location>
</feature>
<dbReference type="AlphaFoldDB" id="A0A9W8AB93"/>
<feature type="active site" description="Proton acceptor" evidence="13">
    <location>
        <position position="434"/>
    </location>
</feature>
<evidence type="ECO:0000313" key="19">
    <source>
        <dbReference type="Proteomes" id="UP001150569"/>
    </source>
</evidence>
<dbReference type="InterPro" id="IPR046373">
    <property type="entry name" value="Acyl-CoA_Oxase/DH_mid-dom_sf"/>
</dbReference>
<dbReference type="GO" id="GO:0055088">
    <property type="term" value="P:lipid homeostasis"/>
    <property type="evidence" value="ECO:0007669"/>
    <property type="project" value="TreeGrafter"/>
</dbReference>
<evidence type="ECO:0000256" key="7">
    <source>
        <dbReference type="ARBA" id="ARBA00022827"/>
    </source>
</evidence>
<dbReference type="Pfam" id="PF01756">
    <property type="entry name" value="ACOX"/>
    <property type="match status" value="1"/>
</dbReference>